<protein>
    <recommendedName>
        <fullName evidence="1">Bacterial Pleckstrin homology domain-containing protein</fullName>
    </recommendedName>
</protein>
<sequence length="124" mass="13971">MIDFENASFKKLTEWDADKAREDLQDLLVPDEVVQLAFKGVRDSVTFTSRRIIAINTQGMTGKKKDMTSLPYGKVQAFSIETAGTFDLESELELWFSSLGRVRLEFGRGVDIRGVSRVLGEHVL</sequence>
<dbReference type="OrthoDB" id="3199551at2"/>
<dbReference type="InterPro" id="IPR037063">
    <property type="entry name" value="PHb_sf"/>
</dbReference>
<dbReference type="RefSeq" id="WP_146953157.1">
    <property type="nucleotide sequence ID" value="NZ_BAABBJ010000007.1"/>
</dbReference>
<proteinExistence type="predicted"/>
<dbReference type="EMBL" id="BKAL01000007">
    <property type="protein sequence ID" value="GEP69397.1"/>
    <property type="molecule type" value="Genomic_DNA"/>
</dbReference>
<keyword evidence="3" id="KW-1185">Reference proteome</keyword>
<dbReference type="Gene3D" id="2.30.29.50">
    <property type="entry name" value="Bacterial Pleckstrin homology domain"/>
    <property type="match status" value="1"/>
</dbReference>
<evidence type="ECO:0000313" key="2">
    <source>
        <dbReference type="EMBL" id="GEP69397.1"/>
    </source>
</evidence>
<dbReference type="AlphaFoldDB" id="A0A512PDV8"/>
<comment type="caution">
    <text evidence="2">The sequence shown here is derived from an EMBL/GenBank/DDBJ whole genome shotgun (WGS) entry which is preliminary data.</text>
</comment>
<dbReference type="PANTHER" id="PTHR35796:SF3">
    <property type="entry name" value="BHLH DOMAIN-CONTAINING PROTEIN"/>
    <property type="match status" value="1"/>
</dbReference>
<organism evidence="2 3">
    <name type="scientific">Cellulomonas soli</name>
    <dbReference type="NCBI Taxonomy" id="931535"/>
    <lineage>
        <taxon>Bacteria</taxon>
        <taxon>Bacillati</taxon>
        <taxon>Actinomycetota</taxon>
        <taxon>Actinomycetes</taxon>
        <taxon>Micrococcales</taxon>
        <taxon>Cellulomonadaceae</taxon>
        <taxon>Cellulomonas</taxon>
    </lineage>
</organism>
<accession>A0A512PDV8</accession>
<evidence type="ECO:0000259" key="1">
    <source>
        <dbReference type="Pfam" id="PF08000"/>
    </source>
</evidence>
<evidence type="ECO:0000313" key="3">
    <source>
        <dbReference type="Proteomes" id="UP000321798"/>
    </source>
</evidence>
<dbReference type="Proteomes" id="UP000321798">
    <property type="component" value="Unassembled WGS sequence"/>
</dbReference>
<dbReference type="CDD" id="cd13225">
    <property type="entry name" value="PH-like_bacteria"/>
    <property type="match status" value="1"/>
</dbReference>
<dbReference type="PANTHER" id="PTHR35796">
    <property type="entry name" value="HYPOTHETICAL CYTOSOLIC PROTEIN"/>
    <property type="match status" value="1"/>
</dbReference>
<gene>
    <name evidence="2" type="ORF">CSO01_21120</name>
</gene>
<reference evidence="2 3" key="1">
    <citation type="submission" date="2019-07" db="EMBL/GenBank/DDBJ databases">
        <title>Whole genome shotgun sequence of Cellulomonas soli NBRC 109434.</title>
        <authorList>
            <person name="Hosoyama A."/>
            <person name="Uohara A."/>
            <person name="Ohji S."/>
            <person name="Ichikawa N."/>
        </authorList>
    </citation>
    <scope>NUCLEOTIDE SEQUENCE [LARGE SCALE GENOMIC DNA]</scope>
    <source>
        <strain evidence="2 3">NBRC 109434</strain>
    </source>
</reference>
<name>A0A512PDV8_9CELL</name>
<dbReference type="Pfam" id="PF08000">
    <property type="entry name" value="bPH_1"/>
    <property type="match status" value="1"/>
</dbReference>
<dbReference type="InterPro" id="IPR012544">
    <property type="entry name" value="PHb"/>
</dbReference>
<dbReference type="SUPFAM" id="SSF50729">
    <property type="entry name" value="PH domain-like"/>
    <property type="match status" value="1"/>
</dbReference>
<feature type="domain" description="Bacterial Pleckstrin homology" evidence="1">
    <location>
        <begin position="5"/>
        <end position="123"/>
    </location>
</feature>